<feature type="domain" description="Glycosyltransferase subfamily 4-like N-terminal" evidence="4">
    <location>
        <begin position="2"/>
        <end position="161"/>
    </location>
</feature>
<evidence type="ECO:0000259" key="4">
    <source>
        <dbReference type="Pfam" id="PF13439"/>
    </source>
</evidence>
<dbReference type="Gene3D" id="3.40.50.2000">
    <property type="entry name" value="Glycogen Phosphorylase B"/>
    <property type="match status" value="2"/>
</dbReference>
<dbReference type="CDD" id="cd03809">
    <property type="entry name" value="GT4_MtfB-like"/>
    <property type="match status" value="1"/>
</dbReference>
<comment type="caution">
    <text evidence="5">The sequence shown here is derived from an EMBL/GenBank/DDBJ whole genome shotgun (WGS) entry which is preliminary data.</text>
</comment>
<organism evidence="5 6">
    <name type="scientific">Mycolicibacterium fluoranthenivorans</name>
    <dbReference type="NCBI Taxonomy" id="258505"/>
    <lineage>
        <taxon>Bacteria</taxon>
        <taxon>Bacillati</taxon>
        <taxon>Actinomycetota</taxon>
        <taxon>Actinomycetes</taxon>
        <taxon>Mycobacteriales</taxon>
        <taxon>Mycobacteriaceae</taxon>
        <taxon>Mycolicibacterium</taxon>
    </lineage>
</organism>
<sequence>MERYAAEITQRLDDLVDPVVESVYLVVPTGTFHDFAFRNIRVIETGRLIGGNLGGYLWEQIWFARFLLSHKADGYLPLNFVPVLKPDVVVTIHDGNALSHPEFYPTVRKRLYRVLASVLLRVARRRSSRILTVSHASRDELVDRCNFNASYVAVAPPGVDHITEDASRTAMNVPEPFYLALSSATYNKNFEWVLETAVANPNQTFLIAGKGDFDAILKSHGYHAPPANVRHLGYVSDEQRNWLYSRCAAFLFPSRYEGFGLPPLEAACLGAPVIVSDIPPMREIFGDGFRYINPDVPATDLQAVTNCPDVGALRAEFSWTASAVKILAHLRRTHADKRGAIVHGKLSN</sequence>
<dbReference type="EMBL" id="JAANOW010000001">
    <property type="protein sequence ID" value="NIH93646.1"/>
    <property type="molecule type" value="Genomic_DNA"/>
</dbReference>
<dbReference type="Pfam" id="PF00534">
    <property type="entry name" value="Glycos_transf_1"/>
    <property type="match status" value="1"/>
</dbReference>
<dbReference type="SUPFAM" id="SSF53756">
    <property type="entry name" value="UDP-Glycosyltransferase/glycogen phosphorylase"/>
    <property type="match status" value="1"/>
</dbReference>
<dbReference type="PANTHER" id="PTHR46401:SF2">
    <property type="entry name" value="GLYCOSYLTRANSFERASE WBBK-RELATED"/>
    <property type="match status" value="1"/>
</dbReference>
<proteinExistence type="predicted"/>
<evidence type="ECO:0000313" key="5">
    <source>
        <dbReference type="EMBL" id="NIH93646.1"/>
    </source>
</evidence>
<gene>
    <name evidence="5" type="ORF">FHU31_000602</name>
</gene>
<reference evidence="5 6" key="1">
    <citation type="submission" date="2020-03" db="EMBL/GenBank/DDBJ databases">
        <title>Sequencing the genomes of 1000 actinobacteria strains.</title>
        <authorList>
            <person name="Klenk H.-P."/>
        </authorList>
    </citation>
    <scope>NUCLEOTIDE SEQUENCE [LARGE SCALE GENOMIC DNA]</scope>
    <source>
        <strain evidence="5 6">DSM 44556</strain>
    </source>
</reference>
<dbReference type="GO" id="GO:0016757">
    <property type="term" value="F:glycosyltransferase activity"/>
    <property type="evidence" value="ECO:0007669"/>
    <property type="project" value="UniProtKB-KW"/>
</dbReference>
<dbReference type="AlphaFoldDB" id="A0A7X5TVS5"/>
<evidence type="ECO:0000313" key="6">
    <source>
        <dbReference type="Proteomes" id="UP000547444"/>
    </source>
</evidence>
<accession>A0A7X5TVS5</accession>
<feature type="domain" description="Glycosyl transferase family 1" evidence="3">
    <location>
        <begin position="168"/>
        <end position="289"/>
    </location>
</feature>
<dbReference type="InterPro" id="IPR001296">
    <property type="entry name" value="Glyco_trans_1"/>
</dbReference>
<name>A0A7X5TVS5_9MYCO</name>
<keyword evidence="2 5" id="KW-0808">Transferase</keyword>
<dbReference type="GO" id="GO:0009103">
    <property type="term" value="P:lipopolysaccharide biosynthetic process"/>
    <property type="evidence" value="ECO:0007669"/>
    <property type="project" value="TreeGrafter"/>
</dbReference>
<keyword evidence="6" id="KW-1185">Reference proteome</keyword>
<dbReference type="RefSeq" id="WP_167155745.1">
    <property type="nucleotide sequence ID" value="NZ_JAANOW010000001.1"/>
</dbReference>
<protein>
    <submittedName>
        <fullName evidence="5">Glycosyltransferase involved in cell wall biosynthesis</fullName>
    </submittedName>
</protein>
<dbReference type="Proteomes" id="UP000547444">
    <property type="component" value="Unassembled WGS sequence"/>
</dbReference>
<dbReference type="PANTHER" id="PTHR46401">
    <property type="entry name" value="GLYCOSYLTRANSFERASE WBBK-RELATED"/>
    <property type="match status" value="1"/>
</dbReference>
<evidence type="ECO:0000259" key="3">
    <source>
        <dbReference type="Pfam" id="PF00534"/>
    </source>
</evidence>
<evidence type="ECO:0000256" key="1">
    <source>
        <dbReference type="ARBA" id="ARBA00022676"/>
    </source>
</evidence>
<dbReference type="Pfam" id="PF13439">
    <property type="entry name" value="Glyco_transf_4"/>
    <property type="match status" value="1"/>
</dbReference>
<dbReference type="InterPro" id="IPR028098">
    <property type="entry name" value="Glyco_trans_4-like_N"/>
</dbReference>
<evidence type="ECO:0000256" key="2">
    <source>
        <dbReference type="ARBA" id="ARBA00022679"/>
    </source>
</evidence>
<keyword evidence="1" id="KW-0328">Glycosyltransferase</keyword>